<dbReference type="GeneID" id="92932797"/>
<dbReference type="Proteomes" id="UP000006135">
    <property type="component" value="Plasmid megaplasmid"/>
</dbReference>
<evidence type="ECO:0000259" key="1">
    <source>
        <dbReference type="PROSITE" id="PS50994"/>
    </source>
</evidence>
<keyword evidence="2" id="KW-0614">Plasmid</keyword>
<geneLocation type="plasmid" evidence="2 3">
    <name>megaplasmid</name>
</geneLocation>
<reference evidence="2 3" key="1">
    <citation type="journal article" date="2011" name="J. Genet. Genomics">
        <title>Unraveling the Acidithiobacillus caldus complete genome and its central metabolisms for carbon assimilation.</title>
        <authorList>
            <person name="You X.Y."/>
            <person name="Guo X."/>
            <person name="Zheng H.J."/>
            <person name="Zhang M.J."/>
            <person name="Liu L.J."/>
            <person name="Zhu Y.Q."/>
            <person name="Zhu B."/>
            <person name="Wang S.Y."/>
            <person name="Zhao G.P."/>
            <person name="Poetsch A."/>
            <person name="Jiang C.Y."/>
            <person name="Liu S.J."/>
        </authorList>
    </citation>
    <scope>NUCLEOTIDE SEQUENCE [LARGE SCALE GENOMIC DNA]</scope>
    <source>
        <strain evidence="2 3">SM-1</strain>
        <plasmid evidence="3">Plasmid megaplasmid</plasmid>
    </source>
</reference>
<dbReference type="SUPFAM" id="SSF53098">
    <property type="entry name" value="Ribonuclease H-like"/>
    <property type="match status" value="1"/>
</dbReference>
<dbReference type="Gene3D" id="3.30.420.10">
    <property type="entry name" value="Ribonuclease H-like superfamily/Ribonuclease H"/>
    <property type="match status" value="1"/>
</dbReference>
<evidence type="ECO:0000313" key="2">
    <source>
        <dbReference type="EMBL" id="AEK59540.1"/>
    </source>
</evidence>
<gene>
    <name evidence="2" type="ordered locus">Atc_m009</name>
</gene>
<dbReference type="GO" id="GO:0003676">
    <property type="term" value="F:nucleic acid binding"/>
    <property type="evidence" value="ECO:0007669"/>
    <property type="project" value="InterPro"/>
</dbReference>
<dbReference type="PROSITE" id="PS50994">
    <property type="entry name" value="INTEGRASE"/>
    <property type="match status" value="1"/>
</dbReference>
<protein>
    <submittedName>
        <fullName evidence="2">Integrase catalytic region</fullName>
    </submittedName>
</protein>
<dbReference type="InterPro" id="IPR001584">
    <property type="entry name" value="Integrase_cat-core"/>
</dbReference>
<dbReference type="KEGG" id="acu:Atc_m009"/>
<accession>F9ZUJ2</accession>
<proteinExistence type="predicted"/>
<dbReference type="HOGENOM" id="CLU_029113_2_0_6"/>
<evidence type="ECO:0000313" key="3">
    <source>
        <dbReference type="Proteomes" id="UP000006135"/>
    </source>
</evidence>
<dbReference type="GO" id="GO:0015074">
    <property type="term" value="P:DNA integration"/>
    <property type="evidence" value="ECO:0007669"/>
    <property type="project" value="InterPro"/>
</dbReference>
<dbReference type="EMBL" id="CP002574">
    <property type="protein sequence ID" value="AEK59540.1"/>
    <property type="molecule type" value="Genomic_DNA"/>
</dbReference>
<feature type="domain" description="Integrase catalytic" evidence="1">
    <location>
        <begin position="155"/>
        <end position="338"/>
    </location>
</feature>
<dbReference type="AlphaFoldDB" id="F9ZUJ2"/>
<sequence length="510" mass="58192">MATRKELIRVLGERYREGSRTERSAILDQVVDITGYHRKHAIRCLRGAGQSGVRRGRARIYDEAVEQALLVFWETSDRLCGKRLRPILPTLIEAAERHGHLHLDPLVRERLLQISAATIDRILARNPAEDGARRRRRVGMGSAIRRSIPVRTFADWHNPPPGFLEVDMVEHCGPRKVDGDVVHSLVLTDIATGWTECVALPCRSQELIVQAIRAVERVLPFAILGIDTDNDSAFMGEALYHYCQDRGIDQTRSRAYKKNDQAWVEQKNGAIVRRMVGYGRLRGPLATQRLAELYDQACWFINGFQPSFKLISKTRDGARVRKQYDSPKTPWERLPAAKVLSEAQSQHLQAVYQNLDPIALLQGIREAQQRIADLVDREPSRSEDAMAPDTQAFLRALKSSWKQAEVRPTRAARPRPPRHWRTRKDPLALVWPRIELWLEQEPELSATVVLAKLAEDGANYGVSASHLRTLQRRIKQWRADQVDRLLHLPRPISTEDYEEAKSHEEVPSLG</sequence>
<dbReference type="InterPro" id="IPR012337">
    <property type="entry name" value="RNaseH-like_sf"/>
</dbReference>
<organism evidence="2 3">
    <name type="scientific">Acidithiobacillus caldus (strain SM-1)</name>
    <dbReference type="NCBI Taxonomy" id="990288"/>
    <lineage>
        <taxon>Bacteria</taxon>
        <taxon>Pseudomonadati</taxon>
        <taxon>Pseudomonadota</taxon>
        <taxon>Acidithiobacillia</taxon>
        <taxon>Acidithiobacillales</taxon>
        <taxon>Acidithiobacillaceae</taxon>
        <taxon>Acidithiobacillus</taxon>
    </lineage>
</organism>
<keyword evidence="3" id="KW-1185">Reference proteome</keyword>
<dbReference type="InterPro" id="IPR036397">
    <property type="entry name" value="RNaseH_sf"/>
</dbReference>
<name>F9ZUJ2_ACICS</name>
<dbReference type="RefSeq" id="WP_014003638.1">
    <property type="nucleotide sequence ID" value="NC_015851.1"/>
</dbReference>